<dbReference type="EMBL" id="NBSK02000005">
    <property type="protein sequence ID" value="KAJ0203545.1"/>
    <property type="molecule type" value="Genomic_DNA"/>
</dbReference>
<keyword evidence="1" id="KW-0479">Metal-binding</keyword>
<evidence type="ECO:0000313" key="4">
    <source>
        <dbReference type="EMBL" id="KAJ0203545.1"/>
    </source>
</evidence>
<proteinExistence type="predicted"/>
<dbReference type="Gene3D" id="3.60.21.10">
    <property type="match status" value="1"/>
</dbReference>
<keyword evidence="2" id="KW-0378">Hydrolase</keyword>
<evidence type="ECO:0000256" key="3">
    <source>
        <dbReference type="ARBA" id="ARBA00023211"/>
    </source>
</evidence>
<keyword evidence="5" id="KW-1185">Reference proteome</keyword>
<dbReference type="PRINTS" id="PR00114">
    <property type="entry name" value="STPHPHTASE"/>
</dbReference>
<dbReference type="InterPro" id="IPR047129">
    <property type="entry name" value="PPA2-like"/>
</dbReference>
<dbReference type="AlphaFoldDB" id="A0A9R1X7C6"/>
<organism evidence="4 5">
    <name type="scientific">Lactuca sativa</name>
    <name type="common">Garden lettuce</name>
    <dbReference type="NCBI Taxonomy" id="4236"/>
    <lineage>
        <taxon>Eukaryota</taxon>
        <taxon>Viridiplantae</taxon>
        <taxon>Streptophyta</taxon>
        <taxon>Embryophyta</taxon>
        <taxon>Tracheophyta</taxon>
        <taxon>Spermatophyta</taxon>
        <taxon>Magnoliopsida</taxon>
        <taxon>eudicotyledons</taxon>
        <taxon>Gunneridae</taxon>
        <taxon>Pentapetalae</taxon>
        <taxon>asterids</taxon>
        <taxon>campanulids</taxon>
        <taxon>Asterales</taxon>
        <taxon>Asteraceae</taxon>
        <taxon>Cichorioideae</taxon>
        <taxon>Cichorieae</taxon>
        <taxon>Lactucinae</taxon>
        <taxon>Lactuca</taxon>
    </lineage>
</organism>
<dbReference type="InterPro" id="IPR006186">
    <property type="entry name" value="Ser/Thr-sp_prot-phosphatase"/>
</dbReference>
<keyword evidence="3" id="KW-0464">Manganese</keyword>
<dbReference type="SUPFAM" id="SSF56300">
    <property type="entry name" value="Metallo-dependent phosphatases"/>
    <property type="match status" value="1"/>
</dbReference>
<name>A0A9R1X7C6_LACSA</name>
<evidence type="ECO:0000313" key="5">
    <source>
        <dbReference type="Proteomes" id="UP000235145"/>
    </source>
</evidence>
<dbReference type="Proteomes" id="UP000235145">
    <property type="component" value="Unassembled WGS sequence"/>
</dbReference>
<accession>A0A9R1X7C6</accession>
<dbReference type="InterPro" id="IPR029052">
    <property type="entry name" value="Metallo-depent_PP-like"/>
</dbReference>
<dbReference type="GO" id="GO:0004722">
    <property type="term" value="F:protein serine/threonine phosphatase activity"/>
    <property type="evidence" value="ECO:0007669"/>
    <property type="project" value="InterPro"/>
</dbReference>
<evidence type="ECO:0000256" key="2">
    <source>
        <dbReference type="ARBA" id="ARBA00022801"/>
    </source>
</evidence>
<dbReference type="GO" id="GO:0046872">
    <property type="term" value="F:metal ion binding"/>
    <property type="evidence" value="ECO:0007669"/>
    <property type="project" value="UniProtKB-KW"/>
</dbReference>
<evidence type="ECO:0000256" key="1">
    <source>
        <dbReference type="ARBA" id="ARBA00022723"/>
    </source>
</evidence>
<gene>
    <name evidence="4" type="ORF">LSAT_V11C500235380</name>
</gene>
<dbReference type="PANTHER" id="PTHR45619">
    <property type="entry name" value="SERINE/THREONINE-PROTEIN PHOSPHATASE PP2A-RELATED"/>
    <property type="match status" value="1"/>
</dbReference>
<sequence>MLPLRSHLDRQIEHLMDCKALPEAEAGTLCDQVRDILVEEWNVQPVKYRGYYSVETVSLLVALKIRYRDMITILRGNRESSQITQV</sequence>
<protein>
    <submittedName>
        <fullName evidence="4">Uncharacterized protein</fullName>
    </submittedName>
</protein>
<reference evidence="4 5" key="1">
    <citation type="journal article" date="2017" name="Nat. Commun.">
        <title>Genome assembly with in vitro proximity ligation data and whole-genome triplication in lettuce.</title>
        <authorList>
            <person name="Reyes-Chin-Wo S."/>
            <person name="Wang Z."/>
            <person name="Yang X."/>
            <person name="Kozik A."/>
            <person name="Arikit S."/>
            <person name="Song C."/>
            <person name="Xia L."/>
            <person name="Froenicke L."/>
            <person name="Lavelle D.O."/>
            <person name="Truco M.J."/>
            <person name="Xia R."/>
            <person name="Zhu S."/>
            <person name="Xu C."/>
            <person name="Xu H."/>
            <person name="Xu X."/>
            <person name="Cox K."/>
            <person name="Korf I."/>
            <person name="Meyers B.C."/>
            <person name="Michelmore R.W."/>
        </authorList>
    </citation>
    <scope>NUCLEOTIDE SEQUENCE [LARGE SCALE GENOMIC DNA]</scope>
    <source>
        <strain evidence="5">cv. Salinas</strain>
        <tissue evidence="4">Seedlings</tissue>
    </source>
</reference>
<comment type="caution">
    <text evidence="4">The sequence shown here is derived from an EMBL/GenBank/DDBJ whole genome shotgun (WGS) entry which is preliminary data.</text>
</comment>